<dbReference type="AlphaFoldDB" id="A0A6B8N2F1"/>
<dbReference type="InterPro" id="IPR000259">
    <property type="entry name" value="Adhesion_dom_fimbrial"/>
</dbReference>
<organism evidence="3 4">
    <name type="scientific">Klebsiella oxytoca</name>
    <dbReference type="NCBI Taxonomy" id="571"/>
    <lineage>
        <taxon>Bacteria</taxon>
        <taxon>Pseudomonadati</taxon>
        <taxon>Pseudomonadota</taxon>
        <taxon>Gammaproteobacteria</taxon>
        <taxon>Enterobacterales</taxon>
        <taxon>Enterobacteriaceae</taxon>
        <taxon>Klebsiella/Raoultella group</taxon>
        <taxon>Klebsiella</taxon>
    </lineage>
</organism>
<evidence type="ECO:0000259" key="2">
    <source>
        <dbReference type="Pfam" id="PF00419"/>
    </source>
</evidence>
<dbReference type="EMBL" id="CP046115">
    <property type="protein sequence ID" value="QGN40574.1"/>
    <property type="molecule type" value="Genomic_DNA"/>
</dbReference>
<dbReference type="GO" id="GO:0009289">
    <property type="term" value="C:pilus"/>
    <property type="evidence" value="ECO:0007669"/>
    <property type="project" value="InterPro"/>
</dbReference>
<evidence type="ECO:0000313" key="3">
    <source>
        <dbReference type="EMBL" id="QGN40574.1"/>
    </source>
</evidence>
<dbReference type="InterPro" id="IPR050263">
    <property type="entry name" value="Bact_Fimbrial_Adh_Pro"/>
</dbReference>
<evidence type="ECO:0000313" key="4">
    <source>
        <dbReference type="Proteomes" id="UP000427108"/>
    </source>
</evidence>
<accession>A0A6B8N2F1</accession>
<dbReference type="Proteomes" id="UP000427108">
    <property type="component" value="Chromosome"/>
</dbReference>
<dbReference type="Pfam" id="PF00419">
    <property type="entry name" value="Fimbrial"/>
    <property type="match status" value="1"/>
</dbReference>
<dbReference type="PANTHER" id="PTHR33420">
    <property type="entry name" value="FIMBRIAL SUBUNIT ELFA-RELATED"/>
    <property type="match status" value="1"/>
</dbReference>
<name>A0A6B8N2F1_KLEOX</name>
<dbReference type="PANTHER" id="PTHR33420:SF25">
    <property type="entry name" value="PROTEIN FIMF"/>
    <property type="match status" value="1"/>
</dbReference>
<dbReference type="SUPFAM" id="SSF49401">
    <property type="entry name" value="Bacterial adhesins"/>
    <property type="match status" value="1"/>
</dbReference>
<sequence>MMKKNLYLLSALLSLAVTDAYAADSTITINGYVRDNACAVAGESKEFTVDLMNNAAKQFHAVGATTPLVPFRIVLSPCGSAVTAVKVGFVGIADSVNTDLLKLDGGPSAAAGMGVQILDAQQRMLPLNAASPAISWTTLTPSQTNTLNFYARLMATQVPVTAGLVNATATFTLEFQ</sequence>
<protein>
    <submittedName>
        <fullName evidence="3">Fimbrial protein</fullName>
    </submittedName>
</protein>
<gene>
    <name evidence="3" type="ORF">GJ746_16335</name>
</gene>
<dbReference type="GO" id="GO:0043709">
    <property type="term" value="P:cell adhesion involved in single-species biofilm formation"/>
    <property type="evidence" value="ECO:0007669"/>
    <property type="project" value="TreeGrafter"/>
</dbReference>
<feature type="domain" description="Fimbrial-type adhesion" evidence="2">
    <location>
        <begin position="27"/>
        <end position="176"/>
    </location>
</feature>
<dbReference type="InterPro" id="IPR008966">
    <property type="entry name" value="Adhesion_dom_sf"/>
</dbReference>
<dbReference type="OrthoDB" id="6896277at2"/>
<feature type="signal peptide" evidence="1">
    <location>
        <begin position="1"/>
        <end position="22"/>
    </location>
</feature>
<proteinExistence type="predicted"/>
<evidence type="ECO:0000256" key="1">
    <source>
        <dbReference type="SAM" id="SignalP"/>
    </source>
</evidence>
<keyword evidence="1" id="KW-0732">Signal</keyword>
<dbReference type="InterPro" id="IPR036937">
    <property type="entry name" value="Adhesion_dom_fimbrial_sf"/>
</dbReference>
<feature type="chain" id="PRO_5025374927" evidence="1">
    <location>
        <begin position="23"/>
        <end position="176"/>
    </location>
</feature>
<reference evidence="3 4" key="1">
    <citation type="submission" date="2019-11" db="EMBL/GenBank/DDBJ databases">
        <title>Isolation and Application of One Kind of P-Hydroxybenzoic Acid Degrading Bacterium in Mitigating Cropping Obstacle of Cucumber.</title>
        <authorList>
            <person name="Wu F."/>
            <person name="An Y."/>
        </authorList>
    </citation>
    <scope>NUCLEOTIDE SEQUENCE [LARGE SCALE GENOMIC DNA]</scope>
    <source>
        <strain evidence="3 4">P620</strain>
    </source>
</reference>
<dbReference type="Gene3D" id="2.60.40.1090">
    <property type="entry name" value="Fimbrial-type adhesion domain"/>
    <property type="match status" value="1"/>
</dbReference>